<dbReference type="GO" id="GO:0016285">
    <property type="term" value="F:alanyl aminopeptidase activity"/>
    <property type="evidence" value="ECO:0007669"/>
    <property type="project" value="UniProtKB-EC"/>
</dbReference>
<dbReference type="PRINTS" id="PR00756">
    <property type="entry name" value="ALADIPTASE"/>
</dbReference>
<evidence type="ECO:0000256" key="1">
    <source>
        <dbReference type="ARBA" id="ARBA00000098"/>
    </source>
</evidence>
<protein>
    <recommendedName>
        <fullName evidence="5">Aminopeptidase N</fullName>
        <ecNumber evidence="4">3.4.11.2</ecNumber>
    </recommendedName>
</protein>
<dbReference type="InterPro" id="IPR027268">
    <property type="entry name" value="Peptidase_M4/M1_CTD_sf"/>
</dbReference>
<evidence type="ECO:0000256" key="2">
    <source>
        <dbReference type="ARBA" id="ARBA00001947"/>
    </source>
</evidence>
<evidence type="ECO:0000256" key="10">
    <source>
        <dbReference type="ARBA" id="ARBA00022833"/>
    </source>
</evidence>
<keyword evidence="11" id="KW-0482">Metalloprotease</keyword>
<dbReference type="Gene3D" id="2.60.40.4070">
    <property type="match status" value="1"/>
</dbReference>
<dbReference type="GO" id="GO:0006508">
    <property type="term" value="P:proteolysis"/>
    <property type="evidence" value="ECO:0007669"/>
    <property type="project" value="UniProtKB-KW"/>
</dbReference>
<keyword evidence="9" id="KW-0378">Hydrolase</keyword>
<evidence type="ECO:0000256" key="12">
    <source>
        <dbReference type="SAM" id="MobiDB-lite"/>
    </source>
</evidence>
<dbReference type="AlphaFoldDB" id="A0A956LWZ8"/>
<evidence type="ECO:0000313" key="16">
    <source>
        <dbReference type="Proteomes" id="UP000697710"/>
    </source>
</evidence>
<keyword evidence="6" id="KW-0031">Aminopeptidase</keyword>
<dbReference type="EMBL" id="JAGQHR010000102">
    <property type="protein sequence ID" value="MCA9727054.1"/>
    <property type="molecule type" value="Genomic_DNA"/>
</dbReference>
<comment type="similarity">
    <text evidence="3">Belongs to the peptidase M1 family.</text>
</comment>
<accession>A0A956LWZ8</accession>
<feature type="domain" description="Aminopeptidase N-like N-terminal" evidence="14">
    <location>
        <begin position="165"/>
        <end position="294"/>
    </location>
</feature>
<dbReference type="Gene3D" id="2.60.40.10">
    <property type="entry name" value="Immunoglobulins"/>
    <property type="match status" value="1"/>
</dbReference>
<comment type="catalytic activity">
    <reaction evidence="1">
        <text>Release of an N-terminal amino acid, Xaa-|-Yaa- from a peptide, amide or arylamide. Xaa is preferably Ala, but may be most amino acids including Pro (slow action). When a terminal hydrophobic residue is followed by a prolyl residue, the two may be released as an intact Xaa-Pro dipeptide.</text>
        <dbReference type="EC" id="3.4.11.2"/>
    </reaction>
</comment>
<dbReference type="GO" id="GO:0005615">
    <property type="term" value="C:extracellular space"/>
    <property type="evidence" value="ECO:0007669"/>
    <property type="project" value="TreeGrafter"/>
</dbReference>
<dbReference type="InterPro" id="IPR050344">
    <property type="entry name" value="Peptidase_M1_aminopeptidases"/>
</dbReference>
<dbReference type="SUPFAM" id="SSF55486">
    <property type="entry name" value="Metalloproteases ('zincins'), catalytic domain"/>
    <property type="match status" value="1"/>
</dbReference>
<dbReference type="GO" id="GO:0016020">
    <property type="term" value="C:membrane"/>
    <property type="evidence" value="ECO:0007669"/>
    <property type="project" value="TreeGrafter"/>
</dbReference>
<dbReference type="InterPro" id="IPR014782">
    <property type="entry name" value="Peptidase_M1_dom"/>
</dbReference>
<dbReference type="PANTHER" id="PTHR11533">
    <property type="entry name" value="PROTEASE M1 ZINC METALLOPROTEASE"/>
    <property type="match status" value="1"/>
</dbReference>
<evidence type="ECO:0000256" key="5">
    <source>
        <dbReference type="ARBA" id="ARBA00015611"/>
    </source>
</evidence>
<reference evidence="15" key="1">
    <citation type="submission" date="2020-04" db="EMBL/GenBank/DDBJ databases">
        <authorList>
            <person name="Zhang T."/>
        </authorList>
    </citation>
    <scope>NUCLEOTIDE SEQUENCE</scope>
    <source>
        <strain evidence="15">HKST-UBA01</strain>
    </source>
</reference>
<dbReference type="SUPFAM" id="SSF63737">
    <property type="entry name" value="Leukotriene A4 hydrolase N-terminal domain"/>
    <property type="match status" value="1"/>
</dbReference>
<keyword evidence="7" id="KW-0645">Protease</keyword>
<dbReference type="InterPro" id="IPR013783">
    <property type="entry name" value="Ig-like_fold"/>
</dbReference>
<dbReference type="InterPro" id="IPR042097">
    <property type="entry name" value="Aminopeptidase_N-like_N_sf"/>
</dbReference>
<dbReference type="InterPro" id="IPR001930">
    <property type="entry name" value="Peptidase_M1"/>
</dbReference>
<evidence type="ECO:0000259" key="14">
    <source>
        <dbReference type="Pfam" id="PF17900"/>
    </source>
</evidence>
<feature type="region of interest" description="Disordered" evidence="12">
    <location>
        <begin position="1"/>
        <end position="39"/>
    </location>
</feature>
<dbReference type="PANTHER" id="PTHR11533:SF174">
    <property type="entry name" value="PUROMYCIN-SENSITIVE AMINOPEPTIDASE-RELATED"/>
    <property type="match status" value="1"/>
</dbReference>
<evidence type="ECO:0000256" key="4">
    <source>
        <dbReference type="ARBA" id="ARBA00012564"/>
    </source>
</evidence>
<gene>
    <name evidence="15" type="ORF">KC729_05170</name>
</gene>
<evidence type="ECO:0000256" key="8">
    <source>
        <dbReference type="ARBA" id="ARBA00022723"/>
    </source>
</evidence>
<dbReference type="GO" id="GO:0043171">
    <property type="term" value="P:peptide catabolic process"/>
    <property type="evidence" value="ECO:0007669"/>
    <property type="project" value="TreeGrafter"/>
</dbReference>
<dbReference type="Gene3D" id="1.10.390.10">
    <property type="entry name" value="Neutral Protease Domain 2"/>
    <property type="match status" value="1"/>
</dbReference>
<dbReference type="GO" id="GO:0070006">
    <property type="term" value="F:metalloaminopeptidase activity"/>
    <property type="evidence" value="ECO:0007669"/>
    <property type="project" value="TreeGrafter"/>
</dbReference>
<evidence type="ECO:0000256" key="11">
    <source>
        <dbReference type="ARBA" id="ARBA00023049"/>
    </source>
</evidence>
<proteinExistence type="inferred from homology"/>
<dbReference type="InterPro" id="IPR045357">
    <property type="entry name" value="Aminopeptidase_N-like_N"/>
</dbReference>
<keyword evidence="10" id="KW-0862">Zinc</keyword>
<dbReference type="GO" id="GO:0005737">
    <property type="term" value="C:cytoplasm"/>
    <property type="evidence" value="ECO:0007669"/>
    <property type="project" value="TreeGrafter"/>
</dbReference>
<dbReference type="Proteomes" id="UP000697710">
    <property type="component" value="Unassembled WGS sequence"/>
</dbReference>
<evidence type="ECO:0000256" key="7">
    <source>
        <dbReference type="ARBA" id="ARBA00022670"/>
    </source>
</evidence>
<dbReference type="EC" id="3.4.11.2" evidence="4"/>
<organism evidence="15 16">
    <name type="scientific">Eiseniibacteriota bacterium</name>
    <dbReference type="NCBI Taxonomy" id="2212470"/>
    <lineage>
        <taxon>Bacteria</taxon>
        <taxon>Candidatus Eiseniibacteriota</taxon>
    </lineage>
</organism>
<dbReference type="Gene3D" id="2.60.40.1730">
    <property type="entry name" value="tricorn interacting facor f3 domain"/>
    <property type="match status" value="1"/>
</dbReference>
<comment type="cofactor">
    <cofactor evidence="2">
        <name>Zn(2+)</name>
        <dbReference type="ChEBI" id="CHEBI:29105"/>
    </cofactor>
</comment>
<dbReference type="Pfam" id="PF01433">
    <property type="entry name" value="Peptidase_M1"/>
    <property type="match status" value="1"/>
</dbReference>
<comment type="caution">
    <text evidence="15">The sequence shown here is derived from an EMBL/GenBank/DDBJ whole genome shotgun (WGS) entry which is preliminary data.</text>
</comment>
<evidence type="ECO:0000256" key="3">
    <source>
        <dbReference type="ARBA" id="ARBA00010136"/>
    </source>
</evidence>
<evidence type="ECO:0000313" key="15">
    <source>
        <dbReference type="EMBL" id="MCA9727054.1"/>
    </source>
</evidence>
<keyword evidence="8" id="KW-0479">Metal-binding</keyword>
<dbReference type="GO" id="GO:0008270">
    <property type="term" value="F:zinc ion binding"/>
    <property type="evidence" value="ECO:0007669"/>
    <property type="project" value="InterPro"/>
</dbReference>
<feature type="region of interest" description="Disordered" evidence="12">
    <location>
        <begin position="86"/>
        <end position="112"/>
    </location>
</feature>
<dbReference type="Pfam" id="PF17900">
    <property type="entry name" value="Peptidase_M1_N"/>
    <property type="match status" value="1"/>
</dbReference>
<sequence length="817" mass="88620">MKTPRTAIVAPHHEHPRPLPRLPHGAARSHGPRSAGSNPALRRVVLGGVLLAGALLWCAGSDLSAASSSPPDLPDPAERLRLLEAERPQGQAPAELRRGKGSLASSSEMGHRAGDDYDLRHVLLEIDVSDTTGETIRGVATEVLTGTTPTLGQITMDLIDAMTVESVEVDGSSAPFLHTQDLLTVTLGTPIPEGESATVRVSYHGHPPQDGYGLYFDTHAGRSFIWTISEPSDARRWWPVKDRPDDKADSCRVRITAPVSMTATSNGRLESTAPGLSGTQVWTWVERHPIAPYLICVNAGDFEVVSDSWDRPGGGTMPIDSYVFPEQMGAAATDFSIAPGALSAFSERFGIYPFADEKYGITVFGWGGGMEHQTNTSYGHFLITGDHRYDWIYVHELSHQWWGDNVTCATWADTWLNEGFASWCEALWYEHEGGFGAYRDYMTQSQRVRDPSGPIYDYPDPFDGNTIYNKGAWAAHMLRGVLGDSVMFSALADYRVAYQNRSVTTEQLRASLEASSGRDLSWFFDEWIYGMNRPHYRVSSFAESHGSGQRVYVHLDQTQADPYFTMPVQIRVQAGVEEKTAVLFNDPDHEDLVVDLESGGPVSVTVDPDQWILRTVESGAYELNLITTALPAAATGASVSDTLVARGGTPPYSWQAIDALPAGIVLGLHDGVLSGTPTQDGDYAFRVEVSDSSVPVQTDVQTIRWTIATSAGTPPPSTWMDGPELEVSPNPAFGSVLLAFSSSVAGPVEFGVFDLTGRQVASGRSTSSDAASARSWKWDGLEGTGRHAPAGMYWVRARVGTSSAAQTATGKVLLLRR</sequence>
<evidence type="ECO:0000256" key="9">
    <source>
        <dbReference type="ARBA" id="ARBA00022801"/>
    </source>
</evidence>
<feature type="domain" description="Peptidase M1 membrane alanine aminopeptidase" evidence="13">
    <location>
        <begin position="388"/>
        <end position="527"/>
    </location>
</feature>
<dbReference type="GO" id="GO:0042277">
    <property type="term" value="F:peptide binding"/>
    <property type="evidence" value="ECO:0007669"/>
    <property type="project" value="TreeGrafter"/>
</dbReference>
<dbReference type="CDD" id="cd09603">
    <property type="entry name" value="M1_APN_like"/>
    <property type="match status" value="1"/>
</dbReference>
<name>A0A956LWZ8_UNCEI</name>
<reference evidence="15" key="2">
    <citation type="journal article" date="2021" name="Microbiome">
        <title>Successional dynamics and alternative stable states in a saline activated sludge microbial community over 9 years.</title>
        <authorList>
            <person name="Wang Y."/>
            <person name="Ye J."/>
            <person name="Ju F."/>
            <person name="Liu L."/>
            <person name="Boyd J.A."/>
            <person name="Deng Y."/>
            <person name="Parks D.H."/>
            <person name="Jiang X."/>
            <person name="Yin X."/>
            <person name="Woodcroft B.J."/>
            <person name="Tyson G.W."/>
            <person name="Hugenholtz P."/>
            <person name="Polz M.F."/>
            <person name="Zhang T."/>
        </authorList>
    </citation>
    <scope>NUCLEOTIDE SEQUENCE</scope>
    <source>
        <strain evidence="15">HKST-UBA01</strain>
    </source>
</reference>
<evidence type="ECO:0000256" key="6">
    <source>
        <dbReference type="ARBA" id="ARBA00022438"/>
    </source>
</evidence>
<evidence type="ECO:0000259" key="13">
    <source>
        <dbReference type="Pfam" id="PF01433"/>
    </source>
</evidence>
<dbReference type="Pfam" id="PF05345">
    <property type="entry name" value="He_PIG"/>
    <property type="match status" value="1"/>
</dbReference>